<accession>A0A7H0VH66</accession>
<dbReference type="Proteomes" id="UP000516305">
    <property type="component" value="Chromosome"/>
</dbReference>
<organism evidence="3 4">
    <name type="scientific">Croceimicrobium hydrocarbonivorans</name>
    <dbReference type="NCBI Taxonomy" id="2761580"/>
    <lineage>
        <taxon>Bacteria</taxon>
        <taxon>Pseudomonadati</taxon>
        <taxon>Bacteroidota</taxon>
        <taxon>Flavobacteriia</taxon>
        <taxon>Flavobacteriales</taxon>
        <taxon>Owenweeksiaceae</taxon>
        <taxon>Croceimicrobium</taxon>
    </lineage>
</organism>
<dbReference type="EMBL" id="CP060139">
    <property type="protein sequence ID" value="QNR25064.1"/>
    <property type="molecule type" value="Genomic_DNA"/>
</dbReference>
<evidence type="ECO:0000256" key="1">
    <source>
        <dbReference type="SAM" id="Coils"/>
    </source>
</evidence>
<protein>
    <submittedName>
        <fullName evidence="3">Uncharacterized protein</fullName>
    </submittedName>
</protein>
<dbReference type="RefSeq" id="WP_210759589.1">
    <property type="nucleotide sequence ID" value="NZ_CP060139.1"/>
</dbReference>
<feature type="region of interest" description="Disordered" evidence="2">
    <location>
        <begin position="202"/>
        <end position="228"/>
    </location>
</feature>
<dbReference type="KEGG" id="chyd:H4K34_04240"/>
<proteinExistence type="predicted"/>
<keyword evidence="4" id="KW-1185">Reference proteome</keyword>
<feature type="coiled-coil region" evidence="1">
    <location>
        <begin position="308"/>
        <end position="335"/>
    </location>
</feature>
<dbReference type="AlphaFoldDB" id="A0A7H0VH66"/>
<sequence>MISSKNLFRYSLLMVLAACQNGPQSEEPSISQKTGIAKDSVPEQKELALIIEKPFPNVAVPAKRQAFKAETGATLKFESGTRIIIPANAIQDSNGQLIQGEVEIRLREYKDPIDYFIAGINMAYDSAGTQYSLESAGMCEVRAFQNGKELFLTEGGSMTIELVSTAEGNNYNLYVYDTVSQDWTYLKDKLVLIKPDLGTSSLNKPEPFNNPDNRPIEPPKPKKPTPGNDIIEVVIPESQLLEELKVFKNAKFEVVDLDTAYKPEYAQVEWDWVQLINSPFDGKYFLKFSRFKEERSFLVRPVFTGEDFNEAMQVYEDIQAQKEKARQEWRRKQERAAKIAEKRSKLMRSFRIQNFGVYNCDRILNAPFIRVEPIMINAANSGDTLESGSFVMMQSNSMINYNGFGPVPLPKDQPFFVFSLDENHFYYLKSTGVKELKFQGAKADMILKQYSGGFPESYAEVRQLLEI</sequence>
<reference evidence="3 4" key="1">
    <citation type="submission" date="2020-08" db="EMBL/GenBank/DDBJ databases">
        <title>Croceimicrobium hydrocarbonivorans gen. nov., sp. nov., a novel marine bacterium isolated from a bacterial consortium that degrades polyethylene terephthalate.</title>
        <authorList>
            <person name="Liu R."/>
        </authorList>
    </citation>
    <scope>NUCLEOTIDE SEQUENCE [LARGE SCALE GENOMIC DNA]</scope>
    <source>
        <strain evidence="3 4">A20-9</strain>
    </source>
</reference>
<gene>
    <name evidence="3" type="ORF">H4K34_04240</name>
</gene>
<keyword evidence="1" id="KW-0175">Coiled coil</keyword>
<name>A0A7H0VH66_9FLAO</name>
<evidence type="ECO:0000313" key="4">
    <source>
        <dbReference type="Proteomes" id="UP000516305"/>
    </source>
</evidence>
<evidence type="ECO:0000256" key="2">
    <source>
        <dbReference type="SAM" id="MobiDB-lite"/>
    </source>
</evidence>
<evidence type="ECO:0000313" key="3">
    <source>
        <dbReference type="EMBL" id="QNR25064.1"/>
    </source>
</evidence>